<evidence type="ECO:0000313" key="3">
    <source>
        <dbReference type="Proteomes" id="UP001596114"/>
    </source>
</evidence>
<dbReference type="EMBL" id="JBHSNF010000001">
    <property type="protein sequence ID" value="MFC5525223.1"/>
    <property type="molecule type" value="Genomic_DNA"/>
</dbReference>
<dbReference type="RefSeq" id="WP_377318100.1">
    <property type="nucleotide sequence ID" value="NZ_JBHSNF010000001.1"/>
</dbReference>
<dbReference type="Proteomes" id="UP001596114">
    <property type="component" value="Unassembled WGS sequence"/>
</dbReference>
<evidence type="ECO:0000313" key="2">
    <source>
        <dbReference type="EMBL" id="MFC5525223.1"/>
    </source>
</evidence>
<organism evidence="2 3">
    <name type="scientific">Rhodanobacter ginsengisoli</name>
    <dbReference type="NCBI Taxonomy" id="418646"/>
    <lineage>
        <taxon>Bacteria</taxon>
        <taxon>Pseudomonadati</taxon>
        <taxon>Pseudomonadota</taxon>
        <taxon>Gammaproteobacteria</taxon>
        <taxon>Lysobacterales</taxon>
        <taxon>Rhodanobacteraceae</taxon>
        <taxon>Rhodanobacter</taxon>
    </lineage>
</organism>
<accession>A0ABW0QKC1</accession>
<reference evidence="3" key="1">
    <citation type="journal article" date="2019" name="Int. J. Syst. Evol. Microbiol.">
        <title>The Global Catalogue of Microorganisms (GCM) 10K type strain sequencing project: providing services to taxonomists for standard genome sequencing and annotation.</title>
        <authorList>
            <consortium name="The Broad Institute Genomics Platform"/>
            <consortium name="The Broad Institute Genome Sequencing Center for Infectious Disease"/>
            <person name="Wu L."/>
            <person name="Ma J."/>
        </authorList>
    </citation>
    <scope>NUCLEOTIDE SEQUENCE [LARGE SCALE GENOMIC DNA]</scope>
    <source>
        <strain evidence="3">CGMCC 1.16619</strain>
    </source>
</reference>
<dbReference type="InterPro" id="IPR006528">
    <property type="entry name" value="Phage_head_morphogenesis_dom"/>
</dbReference>
<protein>
    <submittedName>
        <fullName evidence="2">Phage minor head protein</fullName>
    </submittedName>
</protein>
<sequence length="422" mass="45100">MADRVAYGSLPFKEQIAFFRNKRNVLTEAWTDVWEAEHDHAFMVAGANRIDLLVDLRAAVDKAIAEGTGLEAFRHDFDAIVAKYGWAYNGGRNWRTRVIYETNLRTSYAAGRYAQLQALKSVRPFWRYRHSDAVQHPRPMHLAWNGLVLAADDTWWATHYPPNGWGCQCTVEALNARDLKRLGKDGPDTAPPVDMQQVLVGKNGPHPRQVETPAGVDPGFGYAPGKSAFERGMPPVQVPPSRQLLVRFTQDTINKAAQLPALAGAELLGQLLARAGIAQVLDATFTAWHRWLIGIGLAGAASVPSNDLVVGSLDRDTVKALAAAGVVPGSAPIGAGDASVARASNGGVPGQVRDADAVLLDRASGQLLYVNTGVGGPATVVRVQLTKVPGAINTYVGTETVPGGSLSGRLASGELVLLQGEL</sequence>
<feature type="domain" description="Phage head morphogenesis" evidence="1">
    <location>
        <begin position="56"/>
        <end position="171"/>
    </location>
</feature>
<gene>
    <name evidence="2" type="ORF">ACFPPA_05650</name>
</gene>
<proteinExistence type="predicted"/>
<evidence type="ECO:0000259" key="1">
    <source>
        <dbReference type="Pfam" id="PF04233"/>
    </source>
</evidence>
<keyword evidence="3" id="KW-1185">Reference proteome</keyword>
<comment type="caution">
    <text evidence="2">The sequence shown here is derived from an EMBL/GenBank/DDBJ whole genome shotgun (WGS) entry which is preliminary data.</text>
</comment>
<dbReference type="Pfam" id="PF04233">
    <property type="entry name" value="Phage_Mu_F"/>
    <property type="match status" value="1"/>
</dbReference>
<name>A0ABW0QKC1_9GAMM</name>